<accession>A0A1E4TW72</accession>
<evidence type="ECO:0000313" key="12">
    <source>
        <dbReference type="Proteomes" id="UP000094236"/>
    </source>
</evidence>
<keyword evidence="2 6" id="KW-0378">Hydrolase</keyword>
<dbReference type="GO" id="GO:0000466">
    <property type="term" value="P:maturation of 5.8S rRNA from tricistronic rRNA transcript (SSU-rRNA, 5.8S rRNA, LSU-rRNA)"/>
    <property type="evidence" value="ECO:0007669"/>
    <property type="project" value="EnsemblFungi"/>
</dbReference>
<feature type="domain" description="Helicase ATP-binding" evidence="9">
    <location>
        <begin position="238"/>
        <end position="426"/>
    </location>
</feature>
<comment type="catalytic activity">
    <reaction evidence="7">
        <text>ATP + H2O = ADP + phosphate + H(+)</text>
        <dbReference type="Rhea" id="RHEA:13065"/>
        <dbReference type="ChEBI" id="CHEBI:15377"/>
        <dbReference type="ChEBI" id="CHEBI:15378"/>
        <dbReference type="ChEBI" id="CHEBI:30616"/>
        <dbReference type="ChEBI" id="CHEBI:43474"/>
        <dbReference type="ChEBI" id="CHEBI:456216"/>
        <dbReference type="EC" id="3.6.4.13"/>
    </reaction>
</comment>
<evidence type="ECO:0000256" key="8">
    <source>
        <dbReference type="SAM" id="MobiDB-lite"/>
    </source>
</evidence>
<dbReference type="SMART" id="SM00490">
    <property type="entry name" value="HELICc"/>
    <property type="match status" value="1"/>
</dbReference>
<dbReference type="InterPro" id="IPR001650">
    <property type="entry name" value="Helicase_C-like"/>
</dbReference>
<comment type="similarity">
    <text evidence="6">Belongs to the DEAD box helicase family.</text>
</comment>
<dbReference type="EMBL" id="KV454013">
    <property type="protein sequence ID" value="ODV95908.1"/>
    <property type="molecule type" value="Genomic_DNA"/>
</dbReference>
<dbReference type="GO" id="GO:0000463">
    <property type="term" value="P:maturation of LSU-rRNA from tricistronic rRNA transcript (SSU-rRNA, 5.8S rRNA, LSU-rRNA)"/>
    <property type="evidence" value="ECO:0007669"/>
    <property type="project" value="EnsemblFungi"/>
</dbReference>
<keyword evidence="3 6" id="KW-0347">Helicase</keyword>
<evidence type="ECO:0000256" key="4">
    <source>
        <dbReference type="ARBA" id="ARBA00022840"/>
    </source>
</evidence>
<evidence type="ECO:0000256" key="6">
    <source>
        <dbReference type="RuleBase" id="RU000492"/>
    </source>
</evidence>
<evidence type="ECO:0000313" key="11">
    <source>
        <dbReference type="EMBL" id="ODV95908.1"/>
    </source>
</evidence>
<dbReference type="Gene3D" id="3.40.50.300">
    <property type="entry name" value="P-loop containing nucleotide triphosphate hydrolases"/>
    <property type="match status" value="2"/>
</dbReference>
<evidence type="ECO:0000259" key="9">
    <source>
        <dbReference type="PROSITE" id="PS51192"/>
    </source>
</evidence>
<evidence type="ECO:0000256" key="5">
    <source>
        <dbReference type="ARBA" id="ARBA00022884"/>
    </source>
</evidence>
<dbReference type="PROSITE" id="PS51194">
    <property type="entry name" value="HELICASE_CTER"/>
    <property type="match status" value="1"/>
</dbReference>
<keyword evidence="5 7" id="KW-0694">RNA-binding</keyword>
<feature type="compositionally biased region" description="Acidic residues" evidence="8">
    <location>
        <begin position="82"/>
        <end position="107"/>
    </location>
</feature>
<feature type="compositionally biased region" description="Acidic residues" evidence="8">
    <location>
        <begin position="41"/>
        <end position="61"/>
    </location>
</feature>
<gene>
    <name evidence="11" type="ORF">PACTADRAFT_40552</name>
</gene>
<dbReference type="STRING" id="669874.A0A1E4TW72"/>
<feature type="compositionally biased region" description="Basic residues" evidence="8">
    <location>
        <begin position="111"/>
        <end position="122"/>
    </location>
</feature>
<dbReference type="Proteomes" id="UP000094236">
    <property type="component" value="Unassembled WGS sequence"/>
</dbReference>
<feature type="compositionally biased region" description="Low complexity" evidence="8">
    <location>
        <begin position="62"/>
        <end position="81"/>
    </location>
</feature>
<dbReference type="InterPro" id="IPR027417">
    <property type="entry name" value="P-loop_NTPase"/>
</dbReference>
<name>A0A1E4TW72_PACTA</name>
<feature type="domain" description="Helicase C-terminal" evidence="10">
    <location>
        <begin position="473"/>
        <end position="634"/>
    </location>
</feature>
<evidence type="ECO:0000256" key="3">
    <source>
        <dbReference type="ARBA" id="ARBA00022806"/>
    </source>
</evidence>
<dbReference type="GO" id="GO:0005524">
    <property type="term" value="F:ATP binding"/>
    <property type="evidence" value="ECO:0007669"/>
    <property type="project" value="UniProtKB-UniRule"/>
</dbReference>
<sequence length="654" mass="74079">MFAARFDPSQVYDSASGAASGDGVVRGKTDFIKKRKLSISSEDEQESEQESSDGSSQDESDNGSSSEESSDESSVGSSESASEVEVENENENDEDSMDVDNDGDDDSTVAPKKHTSIMHRFQKSTSKSRATGKGESEESEEEDNNGEIVPLNDIKPLPQPSLPHDKKLSSLSAANRNLDWLTKPIFYDIQNTKPFKDLQPSINPLIIKNLEVYLKTNNAFSVQIACIELLLKDLNKNKISPSFQGDLLCNASTGSGKTLAYLVPILQLLHDIKITGKLIAIILVPTRPLIQQLLTTINLLLKNFKRNINIVSFKNDGSIREEAEKLKSNKPDIIISTPGRLVEHLGNLNLANLRFLVIDEADRLLNQSFQNWCDLLINKIEKEQNLINFKIYNKFQLKVQKLIFSATLTTDSGKLSHLNLQKPRLIVVNNEKTLVNELYQLPLNLKECYIRFNSGLEFYKPLILLKFLLDYTNFDNFGLKFNFNNNILIFVKSNENSLRLTRLLEIMNQNLNEGKKLIIKSINSNLSILERSKILKNFEENKINILVSTDLISRGINLLNIKTVLNYDLPVSSKEYIHRVGRTSRANNFGFTINFIFGLGEWKWLSKTCLFNNQINRNETETEPGFELDLTDMEKQIYENSLKELENEVYNSGK</sequence>
<comment type="domain">
    <text evidence="7">The Q motif is unique to and characteristic of the DEAD box family of RNA helicases and controls ATP binding and hydrolysis.</text>
</comment>
<dbReference type="PANTHER" id="PTHR24031">
    <property type="entry name" value="RNA HELICASE"/>
    <property type="match status" value="1"/>
</dbReference>
<keyword evidence="1 6" id="KW-0547">Nucleotide-binding</keyword>
<dbReference type="EC" id="3.6.4.13" evidence="7"/>
<dbReference type="AlphaFoldDB" id="A0A1E4TW72"/>
<evidence type="ECO:0000259" key="10">
    <source>
        <dbReference type="PROSITE" id="PS51194"/>
    </source>
</evidence>
<proteinExistence type="inferred from homology"/>
<dbReference type="PROSITE" id="PS00039">
    <property type="entry name" value="DEAD_ATP_HELICASE"/>
    <property type="match status" value="1"/>
</dbReference>
<keyword evidence="4 6" id="KW-0067">ATP-binding</keyword>
<dbReference type="GO" id="GO:0005730">
    <property type="term" value="C:nucleolus"/>
    <property type="evidence" value="ECO:0007669"/>
    <property type="project" value="EnsemblFungi"/>
</dbReference>
<evidence type="ECO:0000256" key="2">
    <source>
        <dbReference type="ARBA" id="ARBA00022801"/>
    </source>
</evidence>
<dbReference type="OrthoDB" id="3370at2759"/>
<dbReference type="PROSITE" id="PS51192">
    <property type="entry name" value="HELICASE_ATP_BIND_1"/>
    <property type="match status" value="1"/>
</dbReference>
<dbReference type="SUPFAM" id="SSF52540">
    <property type="entry name" value="P-loop containing nucleoside triphosphate hydrolases"/>
    <property type="match status" value="1"/>
</dbReference>
<dbReference type="GO" id="GO:0030687">
    <property type="term" value="C:preribosome, large subunit precursor"/>
    <property type="evidence" value="ECO:0007669"/>
    <property type="project" value="EnsemblFungi"/>
</dbReference>
<dbReference type="SMART" id="SM00487">
    <property type="entry name" value="DEXDc"/>
    <property type="match status" value="1"/>
</dbReference>
<dbReference type="Pfam" id="PF00271">
    <property type="entry name" value="Helicase_C"/>
    <property type="match status" value="1"/>
</dbReference>
<protein>
    <recommendedName>
        <fullName evidence="7">ATP-dependent RNA helicase</fullName>
        <ecNumber evidence="7">3.6.4.13</ecNumber>
    </recommendedName>
</protein>
<dbReference type="InterPro" id="IPR000629">
    <property type="entry name" value="RNA-helicase_DEAD-box_CS"/>
</dbReference>
<dbReference type="Pfam" id="PF00270">
    <property type="entry name" value="DEAD"/>
    <property type="match status" value="1"/>
</dbReference>
<dbReference type="GO" id="GO:0016787">
    <property type="term" value="F:hydrolase activity"/>
    <property type="evidence" value="ECO:0007669"/>
    <property type="project" value="UniProtKB-KW"/>
</dbReference>
<comment type="function">
    <text evidence="7">RNA helicase.</text>
</comment>
<evidence type="ECO:0000256" key="1">
    <source>
        <dbReference type="ARBA" id="ARBA00022741"/>
    </source>
</evidence>
<dbReference type="GO" id="GO:0003723">
    <property type="term" value="F:RNA binding"/>
    <property type="evidence" value="ECO:0007669"/>
    <property type="project" value="UniProtKB-UniRule"/>
</dbReference>
<dbReference type="GO" id="GO:0003724">
    <property type="term" value="F:RNA helicase activity"/>
    <property type="evidence" value="ECO:0007669"/>
    <property type="project" value="UniProtKB-EC"/>
</dbReference>
<dbReference type="InterPro" id="IPR011545">
    <property type="entry name" value="DEAD/DEAH_box_helicase_dom"/>
</dbReference>
<evidence type="ECO:0000256" key="7">
    <source>
        <dbReference type="RuleBase" id="RU365068"/>
    </source>
</evidence>
<keyword evidence="12" id="KW-1185">Reference proteome</keyword>
<dbReference type="InterPro" id="IPR014001">
    <property type="entry name" value="Helicase_ATP-bd"/>
</dbReference>
<dbReference type="CDD" id="cd18787">
    <property type="entry name" value="SF2_C_DEAD"/>
    <property type="match status" value="1"/>
</dbReference>
<feature type="region of interest" description="Disordered" evidence="8">
    <location>
        <begin position="1"/>
        <end position="167"/>
    </location>
</feature>
<organism evidence="11 12">
    <name type="scientific">Pachysolen tannophilus NRRL Y-2460</name>
    <dbReference type="NCBI Taxonomy" id="669874"/>
    <lineage>
        <taxon>Eukaryota</taxon>
        <taxon>Fungi</taxon>
        <taxon>Dikarya</taxon>
        <taxon>Ascomycota</taxon>
        <taxon>Saccharomycotina</taxon>
        <taxon>Pichiomycetes</taxon>
        <taxon>Pachysolenaceae</taxon>
        <taxon>Pachysolen</taxon>
    </lineage>
</organism>
<reference evidence="12" key="1">
    <citation type="submission" date="2016-05" db="EMBL/GenBank/DDBJ databases">
        <title>Comparative genomics of biotechnologically important yeasts.</title>
        <authorList>
            <consortium name="DOE Joint Genome Institute"/>
            <person name="Riley R."/>
            <person name="Haridas S."/>
            <person name="Wolfe K.H."/>
            <person name="Lopes M.R."/>
            <person name="Hittinger C.T."/>
            <person name="Goker M."/>
            <person name="Salamov A."/>
            <person name="Wisecaver J."/>
            <person name="Long T.M."/>
            <person name="Aerts A.L."/>
            <person name="Barry K."/>
            <person name="Choi C."/>
            <person name="Clum A."/>
            <person name="Coughlan A.Y."/>
            <person name="Deshpande S."/>
            <person name="Douglass A.P."/>
            <person name="Hanson S.J."/>
            <person name="Klenk H.-P."/>
            <person name="Labutti K."/>
            <person name="Lapidus A."/>
            <person name="Lindquist E."/>
            <person name="Lipzen A."/>
            <person name="Meier-Kolthoff J.P."/>
            <person name="Ohm R.A."/>
            <person name="Otillar R.P."/>
            <person name="Pangilinan J."/>
            <person name="Peng Y."/>
            <person name="Rokas A."/>
            <person name="Rosa C.A."/>
            <person name="Scheuner C."/>
            <person name="Sibirny A.A."/>
            <person name="Slot J.C."/>
            <person name="Stielow J.B."/>
            <person name="Sun H."/>
            <person name="Kurtzman C.P."/>
            <person name="Blackwell M."/>
            <person name="Grigoriev I.V."/>
            <person name="Jeffries T.W."/>
        </authorList>
    </citation>
    <scope>NUCLEOTIDE SEQUENCE [LARGE SCALE GENOMIC DNA]</scope>
    <source>
        <strain evidence="12">NRRL Y-2460</strain>
    </source>
</reference>